<sequence>MKRMLLIVDMLNDFIDPKGVLFCGKSSREIIPVIKDLVEECKSKGDSVIYLADAHEKDDREFDRFPPHAVKGTWGAQVVPELAPDEEDLVIEKKRFSGFYGTELDGVLKDLAPDEVWVVGVCTSICVMDTVGDLCNRDIPVVVVENGVADFDEEFHRFALARMERVYGAKIIKW</sequence>
<evidence type="ECO:0000259" key="2">
    <source>
        <dbReference type="Pfam" id="PF00857"/>
    </source>
</evidence>
<reference evidence="4" key="1">
    <citation type="submission" date="2011-10" db="EMBL/GenBank/DDBJ databases">
        <title>The complete genome of chromosome of Thermovirga lienii DSM 17291.</title>
        <authorList>
            <consortium name="US DOE Joint Genome Institute (JGI-PGF)"/>
            <person name="Lucas S."/>
            <person name="Copeland A."/>
            <person name="Lapidus A."/>
            <person name="Glavina del Rio T."/>
            <person name="Dalin E."/>
            <person name="Tice H."/>
            <person name="Bruce D."/>
            <person name="Goodwin L."/>
            <person name="Pitluck S."/>
            <person name="Peters L."/>
            <person name="Mikhailova N."/>
            <person name="Saunders E."/>
            <person name="Kyrpides N."/>
            <person name="Mavromatis K."/>
            <person name="Ivanova N."/>
            <person name="Last F.I."/>
            <person name="Brettin T."/>
            <person name="Detter J.C."/>
            <person name="Han C."/>
            <person name="Larimer F."/>
            <person name="Land M."/>
            <person name="Hauser L."/>
            <person name="Markowitz V."/>
            <person name="Cheng J.-F."/>
            <person name="Hugenholtz P."/>
            <person name="Woyke T."/>
            <person name="Wu D."/>
            <person name="Spring S."/>
            <person name="Schroeder M."/>
            <person name="Brambilla E.-M."/>
            <person name="Klenk H.-P."/>
            <person name="Eisen J.A."/>
        </authorList>
    </citation>
    <scope>NUCLEOTIDE SEQUENCE [LARGE SCALE GENOMIC DNA]</scope>
    <source>
        <strain evidence="4">ATCC BAA-1197 / DSM 17291 / Cas60314</strain>
    </source>
</reference>
<reference evidence="3 4" key="2">
    <citation type="journal article" date="2012" name="Stand. Genomic Sci.">
        <title>Genome sequence of the moderately thermophilic, amino-acid-degrading and sulfur-reducing bacterium Thermovirga lienii type strain (Cas60314(T)).</title>
        <authorList>
            <person name="Goker M."/>
            <person name="Saunders E."/>
            <person name="Lapidus A."/>
            <person name="Nolan M."/>
            <person name="Lucas S."/>
            <person name="Hammon N."/>
            <person name="Deshpande S."/>
            <person name="Cheng J.F."/>
            <person name="Han C."/>
            <person name="Tapia R."/>
            <person name="Goodwin L.A."/>
            <person name="Pitluck S."/>
            <person name="Liolios K."/>
            <person name="Mavromatis K."/>
            <person name="Pagani I."/>
            <person name="Ivanova N."/>
            <person name="Mikhailova N."/>
            <person name="Pati A."/>
            <person name="Chen A."/>
            <person name="Palaniappan K."/>
            <person name="Land M."/>
            <person name="Chang Y.J."/>
            <person name="Jeffries C.D."/>
            <person name="Brambilla E.M."/>
            <person name="Rohde M."/>
            <person name="Spring S."/>
            <person name="Detter J.C."/>
            <person name="Woyke T."/>
            <person name="Bristow J."/>
            <person name="Eisen J.A."/>
            <person name="Markowitz V."/>
            <person name="Hugenholtz P."/>
            <person name="Kyrpides N.C."/>
            <person name="Klenk H.P."/>
        </authorList>
    </citation>
    <scope>NUCLEOTIDE SEQUENCE [LARGE SCALE GENOMIC DNA]</scope>
    <source>
        <strain evidence="4">ATCC BAA-1197 / DSM 17291 / Cas60314</strain>
    </source>
</reference>
<dbReference type="eggNOG" id="COG1335">
    <property type="taxonomic scope" value="Bacteria"/>
</dbReference>
<dbReference type="STRING" id="580340.Tlie_0272"/>
<dbReference type="CDD" id="cd00431">
    <property type="entry name" value="cysteine_hydrolases"/>
    <property type="match status" value="1"/>
</dbReference>
<protein>
    <submittedName>
        <fullName evidence="3">Isochorismatase hydrolase</fullName>
    </submittedName>
</protein>
<dbReference type="Gene3D" id="3.40.50.850">
    <property type="entry name" value="Isochorismatase-like"/>
    <property type="match status" value="1"/>
</dbReference>
<evidence type="ECO:0000256" key="1">
    <source>
        <dbReference type="ARBA" id="ARBA00022801"/>
    </source>
</evidence>
<dbReference type="Proteomes" id="UP000005868">
    <property type="component" value="Chromosome"/>
</dbReference>
<evidence type="ECO:0000313" key="3">
    <source>
        <dbReference type="EMBL" id="AER66012.1"/>
    </source>
</evidence>
<dbReference type="PANTHER" id="PTHR43540">
    <property type="entry name" value="PEROXYUREIDOACRYLATE/UREIDOACRYLATE AMIDOHYDROLASE-RELATED"/>
    <property type="match status" value="1"/>
</dbReference>
<organism evidence="3 4">
    <name type="scientific">Thermovirga lienii (strain ATCC BAA-1197 / DSM 17291 / Cas60314)</name>
    <dbReference type="NCBI Taxonomy" id="580340"/>
    <lineage>
        <taxon>Bacteria</taxon>
        <taxon>Thermotogati</taxon>
        <taxon>Synergistota</taxon>
        <taxon>Synergistia</taxon>
        <taxon>Synergistales</taxon>
        <taxon>Thermovirgaceae</taxon>
        <taxon>Thermovirga</taxon>
    </lineage>
</organism>
<dbReference type="AlphaFoldDB" id="G7V6Q3"/>
<name>G7V6Q3_THELD</name>
<dbReference type="EMBL" id="CP003096">
    <property type="protein sequence ID" value="AER66012.1"/>
    <property type="molecule type" value="Genomic_DNA"/>
</dbReference>
<dbReference type="SUPFAM" id="SSF52499">
    <property type="entry name" value="Isochorismatase-like hydrolases"/>
    <property type="match status" value="1"/>
</dbReference>
<keyword evidence="1 3" id="KW-0378">Hydrolase</keyword>
<gene>
    <name evidence="3" type="ordered locus">Tlie_0272</name>
</gene>
<dbReference type="GO" id="GO:0008908">
    <property type="term" value="F:isochorismatase activity"/>
    <property type="evidence" value="ECO:0007669"/>
    <property type="project" value="InterPro"/>
</dbReference>
<dbReference type="PANTHER" id="PTHR43540:SF6">
    <property type="entry name" value="ISOCHORISMATASE-LIKE DOMAIN-CONTAINING PROTEIN"/>
    <property type="match status" value="1"/>
</dbReference>
<dbReference type="HOGENOM" id="CLU_068979_8_4_0"/>
<feature type="domain" description="Isochorismatase-like" evidence="2">
    <location>
        <begin position="4"/>
        <end position="171"/>
    </location>
</feature>
<dbReference type="InterPro" id="IPR000868">
    <property type="entry name" value="Isochorismatase-like_dom"/>
</dbReference>
<dbReference type="InterPro" id="IPR036380">
    <property type="entry name" value="Isochorismatase-like_sf"/>
</dbReference>
<proteinExistence type="predicted"/>
<dbReference type="InterPro" id="IPR016291">
    <property type="entry name" value="Isochorismatase"/>
</dbReference>
<accession>G7V6Q3</accession>
<evidence type="ECO:0000313" key="4">
    <source>
        <dbReference type="Proteomes" id="UP000005868"/>
    </source>
</evidence>
<dbReference type="PRINTS" id="PR01398">
    <property type="entry name" value="ISCHRISMTASE"/>
</dbReference>
<keyword evidence="4" id="KW-1185">Reference proteome</keyword>
<dbReference type="InterPro" id="IPR050272">
    <property type="entry name" value="Isochorismatase-like_hydrls"/>
</dbReference>
<dbReference type="KEGG" id="tli:Tlie_0272"/>
<dbReference type="Pfam" id="PF00857">
    <property type="entry name" value="Isochorismatase"/>
    <property type="match status" value="1"/>
</dbReference>